<dbReference type="InterPro" id="IPR036237">
    <property type="entry name" value="Xyl_isomerase-like_sf"/>
</dbReference>
<reference evidence="3 4" key="1">
    <citation type="submission" date="2019-08" db="EMBL/GenBank/DDBJ databases">
        <title>Hyperibacter terrae gen. nov., sp. nov. and Hyperibacter viscosus sp. nov., two new members in the family Rhodospirillaceae isolated from the rhizosphere of Hypericum perforatum.</title>
        <authorList>
            <person name="Noviana Z."/>
        </authorList>
    </citation>
    <scope>NUCLEOTIDE SEQUENCE [LARGE SCALE GENOMIC DNA]</scope>
    <source>
        <strain evidence="3 4">R5913</strain>
    </source>
</reference>
<keyword evidence="4" id="KW-1185">Reference proteome</keyword>
<dbReference type="Proteomes" id="UP000326202">
    <property type="component" value="Chromosome"/>
</dbReference>
<dbReference type="SUPFAM" id="SSF51658">
    <property type="entry name" value="Xylose isomerase-like"/>
    <property type="match status" value="1"/>
</dbReference>
<dbReference type="InterPro" id="IPR007801">
    <property type="entry name" value="MbnB/TglH/ChrH"/>
</dbReference>
<dbReference type="AlphaFoldDB" id="A0A5J6MH01"/>
<organism evidence="3 4">
    <name type="scientific">Hypericibacter terrae</name>
    <dbReference type="NCBI Taxonomy" id="2602015"/>
    <lineage>
        <taxon>Bacteria</taxon>
        <taxon>Pseudomonadati</taxon>
        <taxon>Pseudomonadota</taxon>
        <taxon>Alphaproteobacteria</taxon>
        <taxon>Rhodospirillales</taxon>
        <taxon>Dongiaceae</taxon>
        <taxon>Hypericibacter</taxon>
    </lineage>
</organism>
<evidence type="ECO:0000256" key="1">
    <source>
        <dbReference type="HAMAP-Rule" id="MF_00697"/>
    </source>
</evidence>
<evidence type="ECO:0000313" key="3">
    <source>
        <dbReference type="EMBL" id="QEX16709.1"/>
    </source>
</evidence>
<dbReference type="HAMAP" id="MF_00697">
    <property type="entry name" value="UPF0276"/>
    <property type="match status" value="1"/>
</dbReference>
<gene>
    <name evidence="3" type="ORF">FRZ44_20040</name>
</gene>
<comment type="similarity">
    <text evidence="1">Belongs to the UPF0276 family.</text>
</comment>
<accession>A0A5J6MH01</accession>
<dbReference type="NCBIfam" id="NF003818">
    <property type="entry name" value="PRK05409.1"/>
    <property type="match status" value="1"/>
</dbReference>
<evidence type="ECO:0000313" key="4">
    <source>
        <dbReference type="Proteomes" id="UP000326202"/>
    </source>
</evidence>
<dbReference type="KEGG" id="htq:FRZ44_20040"/>
<proteinExistence type="inferred from homology"/>
<sequence length="306" mass="33122">MNPASPMTAPPSPPESNAGPLPAVAGVGLRHPHHRALLDGGRCTGWLEAHAENYMSGSWSAHVLDRLRQTYPISLHGVGLSLGGAGRLDEDHLDRLKQLVQRTEPALVSEHVAWTGQAGLYLNDLLPLPWTEEALATLVAHIDQAQTALGRSILIENPSSYLAFRHAEMSEPEFLVEACRRAGCRLLLDVNNVYVSGRNLGFDAAAYLEAIPGELVGEIHLAGHSRQEVEGIELRIDDHGSPVGSEVWALYRATLARIGPRPTLIEWDSEIPPLNVLLEESAKADRLLIARRQAGSVPDEAPHAAA</sequence>
<name>A0A5J6MH01_9PROT</name>
<dbReference type="PANTHER" id="PTHR42194:SF1">
    <property type="entry name" value="UPF0276 PROTEIN HI_1600"/>
    <property type="match status" value="1"/>
</dbReference>
<dbReference type="EMBL" id="CP042906">
    <property type="protein sequence ID" value="QEX16709.1"/>
    <property type="molecule type" value="Genomic_DNA"/>
</dbReference>
<dbReference type="Pfam" id="PF05114">
    <property type="entry name" value="MbnB_TglH_ChrH"/>
    <property type="match status" value="1"/>
</dbReference>
<protein>
    <recommendedName>
        <fullName evidence="1">UPF0276 protein FRZ44_20040</fullName>
    </recommendedName>
</protein>
<dbReference type="PANTHER" id="PTHR42194">
    <property type="entry name" value="UPF0276 PROTEIN HI_1600"/>
    <property type="match status" value="1"/>
</dbReference>
<evidence type="ECO:0000256" key="2">
    <source>
        <dbReference type="SAM" id="MobiDB-lite"/>
    </source>
</evidence>
<dbReference type="Gene3D" id="3.20.20.150">
    <property type="entry name" value="Divalent-metal-dependent TIM barrel enzymes"/>
    <property type="match status" value="1"/>
</dbReference>
<feature type="region of interest" description="Disordered" evidence="2">
    <location>
        <begin position="1"/>
        <end position="26"/>
    </location>
</feature>